<comment type="caution">
    <text evidence="1">The sequence shown here is derived from an EMBL/GenBank/DDBJ whole genome shotgun (WGS) entry which is preliminary data.</text>
</comment>
<evidence type="ECO:0008006" key="3">
    <source>
        <dbReference type="Google" id="ProtNLM"/>
    </source>
</evidence>
<accession>A0A1A3U725</accession>
<gene>
    <name evidence="1" type="ORF">A5648_16830</name>
</gene>
<protein>
    <recommendedName>
        <fullName evidence="3">DUF559 domain-containing protein</fullName>
    </recommendedName>
</protein>
<evidence type="ECO:0000313" key="2">
    <source>
        <dbReference type="Proteomes" id="UP000093759"/>
    </source>
</evidence>
<dbReference type="Proteomes" id="UP000093759">
    <property type="component" value="Unassembled WGS sequence"/>
</dbReference>
<sequence>MDDEPFLGSEALAAGVVTWHELDKYYAAIMPNIYLDRRVKPMLQHRTAAAWLWAHRQAVISGLAASALHGASWISDDTVVELIWRNARAPHGVKTRADLLLDGEFQRRRGVSVTTPERTAFDLGRRGTLGQAVARLDALANATHFKIEDVAELAARHRHTRGLRQLEAALDLVDAGAQSPKETWLRLLLINAGFPRPQTQIPVLGMDGYPKYFLDVGWQDLMLTVEYDGDQHRTDRLQYVKDVERLEYIQSVGWTHIKVLAEHRGYDVIRRTRRAWDALKRR</sequence>
<dbReference type="EMBL" id="LZMF01000019">
    <property type="protein sequence ID" value="OBK90634.1"/>
    <property type="molecule type" value="Genomic_DNA"/>
</dbReference>
<proteinExistence type="predicted"/>
<name>A0A1A3U725_MYCSD</name>
<evidence type="ECO:0000313" key="1">
    <source>
        <dbReference type="EMBL" id="OBK90634.1"/>
    </source>
</evidence>
<organism evidence="1 2">
    <name type="scientific">Mycolicibacter sinensis (strain JDM601)</name>
    <name type="common">Mycobacterium sinense</name>
    <dbReference type="NCBI Taxonomy" id="875328"/>
    <lineage>
        <taxon>Bacteria</taxon>
        <taxon>Bacillati</taxon>
        <taxon>Actinomycetota</taxon>
        <taxon>Actinomycetes</taxon>
        <taxon>Mycobacteriales</taxon>
        <taxon>Mycobacteriaceae</taxon>
        <taxon>Mycolicibacter</taxon>
    </lineage>
</organism>
<reference evidence="2" key="1">
    <citation type="submission" date="2016-06" db="EMBL/GenBank/DDBJ databases">
        <authorList>
            <person name="Sutton G."/>
            <person name="Brinkac L."/>
            <person name="Sanka R."/>
            <person name="Adams M."/>
            <person name="Lau E."/>
            <person name="Garcia-Basteiro A."/>
            <person name="Lopez-Varela E."/>
            <person name="Palencia S."/>
        </authorList>
    </citation>
    <scope>NUCLEOTIDE SEQUENCE [LARGE SCALE GENOMIC DNA]</scope>
    <source>
        <strain evidence="2">1274684.2</strain>
    </source>
</reference>
<dbReference type="RefSeq" id="WP_065023207.1">
    <property type="nucleotide sequence ID" value="NZ_LZMF01000019.1"/>
</dbReference>
<dbReference type="AlphaFoldDB" id="A0A1A3U725"/>